<dbReference type="Proteomes" id="UP001238603">
    <property type="component" value="Unassembled WGS sequence"/>
</dbReference>
<feature type="compositionally biased region" description="Low complexity" evidence="1">
    <location>
        <begin position="8"/>
        <end position="60"/>
    </location>
</feature>
<protein>
    <submittedName>
        <fullName evidence="2">Uncharacterized protein</fullName>
    </submittedName>
</protein>
<evidence type="ECO:0000313" key="2">
    <source>
        <dbReference type="EMBL" id="MDL5034252.1"/>
    </source>
</evidence>
<dbReference type="EMBL" id="JASVDS010000007">
    <property type="protein sequence ID" value="MDL5034252.1"/>
    <property type="molecule type" value="Genomic_DNA"/>
</dbReference>
<keyword evidence="3" id="KW-1185">Reference proteome</keyword>
<feature type="region of interest" description="Disordered" evidence="1">
    <location>
        <begin position="1"/>
        <end position="82"/>
    </location>
</feature>
<dbReference type="RefSeq" id="WP_285984324.1">
    <property type="nucleotide sequence ID" value="NZ_JASVDS010000007.1"/>
</dbReference>
<reference evidence="2 3" key="1">
    <citation type="submission" date="2023-06" db="EMBL/GenBank/DDBJ databases">
        <title>Pelomonas sp. APW6 16S ribosomal RNA gene genome sequencing and assembly.</title>
        <authorList>
            <person name="Woo H."/>
        </authorList>
    </citation>
    <scope>NUCLEOTIDE SEQUENCE [LARGE SCALE GENOMIC DNA]</scope>
    <source>
        <strain evidence="2 3">APW6</strain>
    </source>
</reference>
<evidence type="ECO:0000256" key="1">
    <source>
        <dbReference type="SAM" id="MobiDB-lite"/>
    </source>
</evidence>
<proteinExistence type="predicted"/>
<evidence type="ECO:0000313" key="3">
    <source>
        <dbReference type="Proteomes" id="UP001238603"/>
    </source>
</evidence>
<organism evidence="2 3">
    <name type="scientific">Roseateles subflavus</name>
    <dbReference type="NCBI Taxonomy" id="3053353"/>
    <lineage>
        <taxon>Bacteria</taxon>
        <taxon>Pseudomonadati</taxon>
        <taxon>Pseudomonadota</taxon>
        <taxon>Betaproteobacteria</taxon>
        <taxon>Burkholderiales</taxon>
        <taxon>Sphaerotilaceae</taxon>
        <taxon>Roseateles</taxon>
    </lineage>
</organism>
<name>A0ABT7LN03_9BURK</name>
<feature type="region of interest" description="Disordered" evidence="1">
    <location>
        <begin position="96"/>
        <end position="117"/>
    </location>
</feature>
<comment type="caution">
    <text evidence="2">The sequence shown here is derived from an EMBL/GenBank/DDBJ whole genome shotgun (WGS) entry which is preliminary data.</text>
</comment>
<gene>
    <name evidence="2" type="ORF">QRD43_20290</name>
</gene>
<accession>A0ABT7LN03</accession>
<sequence>MKAHDANHTAGAAPRAAAAATHDTGPAAPAATQTASPGPWSGQPLQRQQRAQLALLQAPAGGPGPIQRKGRIDLDKVPESKRESVRLAIEQLKKSKRESKDQRALDWLQQPDDSTDQRYNEDMASIRQRYEEGIRDLGKDLPEEAHVHGDAYYGAPVGETGVYKRGDNKKEYVKDSRGTFVPRYIRRELNRNDPKTGDLNPTGISTYQGLSDIKNMDTTGLQGTDGISWPHREFMQQSGGGGGNQFAFSHTATQRPILSNSHTSFGEHDNGAILTDLSQLDPGSFLAQWQLDPVTGHKVPLAPGVHSALGFKEKDLGPTKGIKPAVSPGERDEVVRRSGYRNMEVVSANVPERAITTRWDGIDGTRETYVKDNGRSKRGQKMVEERRRLEK</sequence>
<feature type="compositionally biased region" description="Basic and acidic residues" evidence="1">
    <location>
        <begin position="70"/>
        <end position="82"/>
    </location>
</feature>
<feature type="region of interest" description="Disordered" evidence="1">
    <location>
        <begin position="370"/>
        <end position="391"/>
    </location>
</feature>